<reference evidence="3" key="3">
    <citation type="journal article" date="2005" name="Nature">
        <title>The map-based sequence of the rice genome.</title>
        <authorList>
            <consortium name="International rice genome sequencing project (IRGSP)"/>
            <person name="Matsumoto T."/>
            <person name="Wu J."/>
            <person name="Kanamori H."/>
            <person name="Katayose Y."/>
            <person name="Fujisawa M."/>
            <person name="Namiki N."/>
            <person name="Mizuno H."/>
            <person name="Yamamoto K."/>
            <person name="Antonio B.A."/>
            <person name="Baba T."/>
            <person name="Sakata K."/>
            <person name="Nagamura Y."/>
            <person name="Aoki H."/>
            <person name="Arikawa K."/>
            <person name="Arita K."/>
            <person name="Bito T."/>
            <person name="Chiden Y."/>
            <person name="Fujitsuka N."/>
            <person name="Fukunaka R."/>
            <person name="Hamada M."/>
            <person name="Harada C."/>
            <person name="Hayashi A."/>
            <person name="Hijishita S."/>
            <person name="Honda M."/>
            <person name="Hosokawa S."/>
            <person name="Ichikawa Y."/>
            <person name="Idonuma A."/>
            <person name="Iijima M."/>
            <person name="Ikeda M."/>
            <person name="Ikeno M."/>
            <person name="Ito K."/>
            <person name="Ito S."/>
            <person name="Ito T."/>
            <person name="Ito Y."/>
            <person name="Ito Y."/>
            <person name="Iwabuchi A."/>
            <person name="Kamiya K."/>
            <person name="Karasawa W."/>
            <person name="Kurita K."/>
            <person name="Katagiri S."/>
            <person name="Kikuta A."/>
            <person name="Kobayashi H."/>
            <person name="Kobayashi N."/>
            <person name="Machita K."/>
            <person name="Maehara T."/>
            <person name="Masukawa M."/>
            <person name="Mizubayashi T."/>
            <person name="Mukai Y."/>
            <person name="Nagasaki H."/>
            <person name="Nagata Y."/>
            <person name="Naito S."/>
            <person name="Nakashima M."/>
            <person name="Nakama Y."/>
            <person name="Nakamichi Y."/>
            <person name="Nakamura M."/>
            <person name="Meguro A."/>
            <person name="Negishi M."/>
            <person name="Ohta I."/>
            <person name="Ohta T."/>
            <person name="Okamoto M."/>
            <person name="Ono N."/>
            <person name="Saji S."/>
            <person name="Sakaguchi M."/>
            <person name="Sakai K."/>
            <person name="Shibata M."/>
            <person name="Shimokawa T."/>
            <person name="Song J."/>
            <person name="Takazaki Y."/>
            <person name="Terasawa K."/>
            <person name="Tsugane M."/>
            <person name="Tsuji K."/>
            <person name="Ueda S."/>
            <person name="Waki K."/>
            <person name="Yamagata H."/>
            <person name="Yamamoto M."/>
            <person name="Yamamoto S."/>
            <person name="Yamane H."/>
            <person name="Yoshiki S."/>
            <person name="Yoshihara R."/>
            <person name="Yukawa K."/>
            <person name="Zhong H."/>
            <person name="Yano M."/>
            <person name="Yuan Q."/>
            <person name="Ouyang S."/>
            <person name="Liu J."/>
            <person name="Jones K.M."/>
            <person name="Gansberger K."/>
            <person name="Moffat K."/>
            <person name="Hill J."/>
            <person name="Bera J."/>
            <person name="Fadrosh D."/>
            <person name="Jin S."/>
            <person name="Johri S."/>
            <person name="Kim M."/>
            <person name="Overton L."/>
            <person name="Reardon M."/>
            <person name="Tsitrin T."/>
            <person name="Vuong H."/>
            <person name="Weaver B."/>
            <person name="Ciecko A."/>
            <person name="Tallon L."/>
            <person name="Jackson J."/>
            <person name="Pai G."/>
            <person name="Aken S.V."/>
            <person name="Utterback T."/>
            <person name="Reidmuller S."/>
            <person name="Feldblyum T."/>
            <person name="Hsiao J."/>
            <person name="Zismann V."/>
            <person name="Iobst S."/>
            <person name="de Vazeille A.R."/>
            <person name="Buell C.R."/>
            <person name="Ying K."/>
            <person name="Li Y."/>
            <person name="Lu T."/>
            <person name="Huang Y."/>
            <person name="Zhao Q."/>
            <person name="Feng Q."/>
            <person name="Zhang L."/>
            <person name="Zhu J."/>
            <person name="Weng Q."/>
            <person name="Mu J."/>
            <person name="Lu Y."/>
            <person name="Fan D."/>
            <person name="Liu Y."/>
            <person name="Guan J."/>
            <person name="Zhang Y."/>
            <person name="Yu S."/>
            <person name="Liu X."/>
            <person name="Zhang Y."/>
            <person name="Hong G."/>
            <person name="Han B."/>
            <person name="Choisne N."/>
            <person name="Demange N."/>
            <person name="Orjeda G."/>
            <person name="Samain S."/>
            <person name="Cattolico L."/>
            <person name="Pelletier E."/>
            <person name="Couloux A."/>
            <person name="Segurens B."/>
            <person name="Wincker P."/>
            <person name="D'Hont A."/>
            <person name="Scarpelli C."/>
            <person name="Weissenbach J."/>
            <person name="Salanoubat M."/>
            <person name="Quetier F."/>
            <person name="Yu Y."/>
            <person name="Kim H.R."/>
            <person name="Rambo T."/>
            <person name="Currie J."/>
            <person name="Collura K."/>
            <person name="Luo M."/>
            <person name="Yang T."/>
            <person name="Ammiraju J.S.S."/>
            <person name="Engler F."/>
            <person name="Soderlund C."/>
            <person name="Wing R.A."/>
            <person name="Palmer L.E."/>
            <person name="de la Bastide M."/>
            <person name="Spiegel L."/>
            <person name="Nascimento L."/>
            <person name="Zutavern T."/>
            <person name="O'Shaughnessy A."/>
            <person name="Dike S."/>
            <person name="Dedhia N."/>
            <person name="Preston R."/>
            <person name="Balija V."/>
            <person name="McCombie W.R."/>
            <person name="Chow T."/>
            <person name="Chen H."/>
            <person name="Chung M."/>
            <person name="Chen C."/>
            <person name="Shaw J."/>
            <person name="Wu H."/>
            <person name="Hsiao K."/>
            <person name="Chao Y."/>
            <person name="Chu M."/>
            <person name="Cheng C."/>
            <person name="Hour A."/>
            <person name="Lee P."/>
            <person name="Lin S."/>
            <person name="Lin Y."/>
            <person name="Liou J."/>
            <person name="Liu S."/>
            <person name="Hsing Y."/>
            <person name="Raghuvanshi S."/>
            <person name="Mohanty A."/>
            <person name="Bharti A.K."/>
            <person name="Gaur A."/>
            <person name="Gupta V."/>
            <person name="Kumar D."/>
            <person name="Ravi V."/>
            <person name="Vij S."/>
            <person name="Kapur A."/>
            <person name="Khurana P."/>
            <person name="Khurana P."/>
            <person name="Khurana J.P."/>
            <person name="Tyagi A.K."/>
            <person name="Gaikwad K."/>
            <person name="Singh A."/>
            <person name="Dalal V."/>
            <person name="Srivastava S."/>
            <person name="Dixit A."/>
            <person name="Pal A.K."/>
            <person name="Ghazi I.A."/>
            <person name="Yadav M."/>
            <person name="Pandit A."/>
            <person name="Bhargava A."/>
            <person name="Sureshbabu K."/>
            <person name="Batra K."/>
            <person name="Sharma T.R."/>
            <person name="Mohapatra T."/>
            <person name="Singh N.K."/>
            <person name="Messing J."/>
            <person name="Nelson A.B."/>
            <person name="Fuks G."/>
            <person name="Kavchok S."/>
            <person name="Keizer G."/>
            <person name="Linton E."/>
            <person name="Llaca V."/>
            <person name="Song R."/>
            <person name="Tanyolac B."/>
            <person name="Young S."/>
            <person name="Ho-Il K."/>
            <person name="Hahn J.H."/>
            <person name="Sangsakoo G."/>
            <person name="Vanavichit A."/>
            <person name="de Mattos Luiz.A.T."/>
            <person name="Zimmer P.D."/>
            <person name="Malone G."/>
            <person name="Dellagostin O."/>
            <person name="de Oliveira A.C."/>
            <person name="Bevan M."/>
            <person name="Bancroft I."/>
            <person name="Minx P."/>
            <person name="Cordum H."/>
            <person name="Wilson R."/>
            <person name="Cheng Z."/>
            <person name="Jin W."/>
            <person name="Jiang J."/>
            <person name="Leong S.A."/>
            <person name="Iwama H."/>
            <person name="Gojobori T."/>
            <person name="Itoh T."/>
            <person name="Niimura Y."/>
            <person name="Fujii Y."/>
            <person name="Habara T."/>
            <person name="Sakai H."/>
            <person name="Sato Y."/>
            <person name="Wilson G."/>
            <person name="Kumar K."/>
            <person name="McCouch S."/>
            <person name="Juretic N."/>
            <person name="Hoen D."/>
            <person name="Wright S."/>
            <person name="Bruskiewich R."/>
            <person name="Bureau T."/>
            <person name="Miyao A."/>
            <person name="Hirochika H."/>
            <person name="Nishikawa T."/>
            <person name="Kadowaki K."/>
            <person name="Sugiura M."/>
            <person name="Burr B."/>
            <person name="Sasaki T."/>
        </authorList>
    </citation>
    <scope>NUCLEOTIDE SEQUENCE [LARGE SCALE GENOMIC DNA]</scope>
    <source>
        <strain evidence="3">cv. Nipponbare</strain>
    </source>
</reference>
<reference evidence="3" key="4">
    <citation type="journal article" date="2008" name="Nucleic Acids Res.">
        <title>The rice annotation project database (RAP-DB): 2008 update.</title>
        <authorList>
            <consortium name="The rice annotation project (RAP)"/>
        </authorList>
    </citation>
    <scope>GENOME REANNOTATION</scope>
    <source>
        <strain evidence="3">cv. Nipponbare</strain>
    </source>
</reference>
<accession>Q7F0A8</accession>
<protein>
    <submittedName>
        <fullName evidence="1">Uncharacterized protein</fullName>
    </submittedName>
</protein>
<dbReference type="EMBL" id="AP004342">
    <property type="protein sequence ID" value="BAC83532.1"/>
    <property type="molecule type" value="Genomic_DNA"/>
</dbReference>
<evidence type="ECO:0000313" key="2">
    <source>
        <dbReference type="EMBL" id="BAD31952.1"/>
    </source>
</evidence>
<evidence type="ECO:0000313" key="3">
    <source>
        <dbReference type="Proteomes" id="UP000000763"/>
    </source>
</evidence>
<reference evidence="1" key="1">
    <citation type="submission" date="2001-11" db="EMBL/GenBank/DDBJ databases">
        <title>Oryza sativa nipponbare(GA3) genomic DNA, chromosome 7, PAC clone:P0585H11.</title>
        <authorList>
            <person name="Sasaki T."/>
            <person name="Matsumoto T."/>
            <person name="Yamamoto K."/>
        </authorList>
    </citation>
    <scope>NUCLEOTIDE SEQUENCE</scope>
</reference>
<name>Q7F0A8_ORYSJ</name>
<dbReference type="Proteomes" id="UP000000763">
    <property type="component" value="Chromosome 7"/>
</dbReference>
<dbReference type="PANTHER" id="PTHR37210:SF2">
    <property type="entry name" value="PROTEIN CHLOROPLAST VESICULATION"/>
    <property type="match status" value="1"/>
</dbReference>
<dbReference type="AlphaFoldDB" id="Q7F0A8"/>
<gene>
    <name evidence="1" type="primary">P0585H11.105</name>
    <name evidence="2" type="synonym">B1317D11.139</name>
</gene>
<evidence type="ECO:0000313" key="1">
    <source>
        <dbReference type="EMBL" id="BAC83532.1"/>
    </source>
</evidence>
<reference evidence="2" key="2">
    <citation type="submission" date="2003-01" db="EMBL/GenBank/DDBJ databases">
        <title>Oryza sativa nipponbare(GA3) genomic DNA, chromosome 7, BAC clone:B1317D11.</title>
        <authorList>
            <person name="Sasaki T."/>
            <person name="Matsumoto T."/>
            <person name="Katayose Y."/>
        </authorList>
    </citation>
    <scope>NUCLEOTIDE SEQUENCE</scope>
</reference>
<dbReference type="EMBL" id="AP006186">
    <property type="protein sequence ID" value="BAD31952.1"/>
    <property type="molecule type" value="Genomic_DNA"/>
</dbReference>
<dbReference type="PANTHER" id="PTHR37210">
    <property type="entry name" value="EXPRESSED PROTEIN"/>
    <property type="match status" value="1"/>
</dbReference>
<dbReference type="InterPro" id="IPR053350">
    <property type="entry name" value="CV_Inducer"/>
</dbReference>
<proteinExistence type="predicted"/>
<sequence>MAVTGVGVLGDGGGWRWWQCASRTMNRISGGGDTLLLWSRWVVEATAVGPTRWSDRWQCLSWRVNSLENIVSENLSRPVAHRRFNSITAAAAEERAPILGSLWMGVCTGHDLVVSSCMPPLPQSSSSSQQDKLICSHSNAPMLKVG</sequence>
<organism evidence="1 3">
    <name type="scientific">Oryza sativa subsp. japonica</name>
    <name type="common">Rice</name>
    <dbReference type="NCBI Taxonomy" id="39947"/>
    <lineage>
        <taxon>Eukaryota</taxon>
        <taxon>Viridiplantae</taxon>
        <taxon>Streptophyta</taxon>
        <taxon>Embryophyta</taxon>
        <taxon>Tracheophyta</taxon>
        <taxon>Spermatophyta</taxon>
        <taxon>Magnoliopsida</taxon>
        <taxon>Liliopsida</taxon>
        <taxon>Poales</taxon>
        <taxon>Poaceae</taxon>
        <taxon>BOP clade</taxon>
        <taxon>Oryzoideae</taxon>
        <taxon>Oryzeae</taxon>
        <taxon>Oryzinae</taxon>
        <taxon>Oryza</taxon>
        <taxon>Oryza sativa</taxon>
    </lineage>
</organism>